<sequence>MNQSELKSGFLSRAGLLSLLLFIAGLGCQDPQDIARKQGMADGNEAQGQAPARAAEEMPAAAEQAAPEPAAQPAGGDQKKSILQKTTAVVVDAKKALENPEISVVDGKIKGVDPFSQAGSAYVSMSSRVSTLGMQQAIKAHKALNDRFPTYDEYMQMMKENRVEFAALPPYKMYGYDAESGNILVLEDKKKKAELYKEAGIPLD</sequence>
<dbReference type="Proteomes" id="UP000320421">
    <property type="component" value="Chromosome"/>
</dbReference>
<protein>
    <recommendedName>
        <fullName evidence="4">Lipoprotein</fullName>
    </recommendedName>
</protein>
<dbReference type="AlphaFoldDB" id="A0A517PU31"/>
<evidence type="ECO:0000313" key="3">
    <source>
        <dbReference type="Proteomes" id="UP000320421"/>
    </source>
</evidence>
<name>A0A517PU31_9PLAN</name>
<feature type="region of interest" description="Disordered" evidence="1">
    <location>
        <begin position="36"/>
        <end position="79"/>
    </location>
</feature>
<dbReference type="OrthoDB" id="215661at2"/>
<proteinExistence type="predicted"/>
<evidence type="ECO:0008006" key="4">
    <source>
        <dbReference type="Google" id="ProtNLM"/>
    </source>
</evidence>
<gene>
    <name evidence="2" type="ORF">HG66A1_46880</name>
</gene>
<keyword evidence="3" id="KW-1185">Reference proteome</keyword>
<evidence type="ECO:0000313" key="2">
    <source>
        <dbReference type="EMBL" id="QDT22877.1"/>
    </source>
</evidence>
<feature type="compositionally biased region" description="Low complexity" evidence="1">
    <location>
        <begin position="49"/>
        <end position="74"/>
    </location>
</feature>
<evidence type="ECO:0000256" key="1">
    <source>
        <dbReference type="SAM" id="MobiDB-lite"/>
    </source>
</evidence>
<accession>A0A517PU31</accession>
<dbReference type="EMBL" id="CP036266">
    <property type="protein sequence ID" value="QDT22877.1"/>
    <property type="molecule type" value="Genomic_DNA"/>
</dbReference>
<organism evidence="2 3">
    <name type="scientific">Gimesia chilikensis</name>
    <dbReference type="NCBI Taxonomy" id="2605989"/>
    <lineage>
        <taxon>Bacteria</taxon>
        <taxon>Pseudomonadati</taxon>
        <taxon>Planctomycetota</taxon>
        <taxon>Planctomycetia</taxon>
        <taxon>Planctomycetales</taxon>
        <taxon>Planctomycetaceae</taxon>
        <taxon>Gimesia</taxon>
    </lineage>
</organism>
<reference evidence="2 3" key="1">
    <citation type="submission" date="2019-02" db="EMBL/GenBank/DDBJ databases">
        <title>Deep-cultivation of Planctomycetes and their phenomic and genomic characterization uncovers novel biology.</title>
        <authorList>
            <person name="Wiegand S."/>
            <person name="Jogler M."/>
            <person name="Boedeker C."/>
            <person name="Pinto D."/>
            <person name="Vollmers J."/>
            <person name="Rivas-Marin E."/>
            <person name="Kohn T."/>
            <person name="Peeters S.H."/>
            <person name="Heuer A."/>
            <person name="Rast P."/>
            <person name="Oberbeckmann S."/>
            <person name="Bunk B."/>
            <person name="Jeske O."/>
            <person name="Meyerdierks A."/>
            <person name="Storesund J.E."/>
            <person name="Kallscheuer N."/>
            <person name="Luecker S."/>
            <person name="Lage O.M."/>
            <person name="Pohl T."/>
            <person name="Merkel B.J."/>
            <person name="Hornburger P."/>
            <person name="Mueller R.-W."/>
            <person name="Bruemmer F."/>
            <person name="Labrenz M."/>
            <person name="Spormann A.M."/>
            <person name="Op den Camp H."/>
            <person name="Overmann J."/>
            <person name="Amann R."/>
            <person name="Jetten M.S.M."/>
            <person name="Mascher T."/>
            <person name="Medema M.H."/>
            <person name="Devos D.P."/>
            <person name="Kaster A.-K."/>
            <person name="Ovreas L."/>
            <person name="Rohde M."/>
            <person name="Galperin M.Y."/>
            <person name="Jogler C."/>
        </authorList>
    </citation>
    <scope>NUCLEOTIDE SEQUENCE [LARGE SCALE GENOMIC DNA]</scope>
    <source>
        <strain evidence="2 3">HG66A1</strain>
    </source>
</reference>
<dbReference type="RefSeq" id="WP_145189435.1">
    <property type="nucleotide sequence ID" value="NZ_CP036266.1"/>
</dbReference>
<dbReference type="PROSITE" id="PS51257">
    <property type="entry name" value="PROKAR_LIPOPROTEIN"/>
    <property type="match status" value="1"/>
</dbReference>